<sequence>MVGSSEAPDGSESPRVFRQPEKGSIYDIIRGIPRRLRLRLPRNVTLADLGVHFGSQRRRDALHPGSTLGGPLNPARGHFHPSKTITALCDALSQMLSPKATKEQKSAGAAQALSILWPGAFRACTSSPTLDLSLGHDVHRDIIRVDILWSLPSDGRSINRTSSVGARKHLAGLHSPTPMGSKPSMPKICYINRNMSAMKIHGRSRAARGKNNIPVRELPHRRVRSPNAADPDHYTQLAAIFLAMAQRHFDDRQSILREGAPSAASFESVKLLIVTHEEIGPDESESDFIIYSAHVTAAFVARFYAPYKAPPEQKGGVPGLNINCCRVQVWPILGLRERLGTALGEDIVGTFDPVKIETWENSTHVGIGAGCQKQYTPGDCPAKRGPETRPDGETTGVRAAKRRMTD</sequence>
<evidence type="ECO:0000313" key="3">
    <source>
        <dbReference type="Proteomes" id="UP000245956"/>
    </source>
</evidence>
<dbReference type="EMBL" id="LCWV01000038">
    <property type="protein sequence ID" value="PWI65126.1"/>
    <property type="molecule type" value="Genomic_DNA"/>
</dbReference>
<protein>
    <submittedName>
        <fullName evidence="2">Uncharacterized protein</fullName>
    </submittedName>
</protein>
<organism evidence="2 3">
    <name type="scientific">Purpureocillium lilacinum</name>
    <name type="common">Paecilomyces lilacinus</name>
    <dbReference type="NCBI Taxonomy" id="33203"/>
    <lineage>
        <taxon>Eukaryota</taxon>
        <taxon>Fungi</taxon>
        <taxon>Dikarya</taxon>
        <taxon>Ascomycota</taxon>
        <taxon>Pezizomycotina</taxon>
        <taxon>Sordariomycetes</taxon>
        <taxon>Hypocreomycetidae</taxon>
        <taxon>Hypocreales</taxon>
        <taxon>Ophiocordycipitaceae</taxon>
        <taxon>Purpureocillium</taxon>
    </lineage>
</organism>
<dbReference type="AlphaFoldDB" id="A0A2U3DS96"/>
<evidence type="ECO:0000256" key="1">
    <source>
        <dbReference type="SAM" id="MobiDB-lite"/>
    </source>
</evidence>
<feature type="region of interest" description="Disordered" evidence="1">
    <location>
        <begin position="377"/>
        <end position="406"/>
    </location>
</feature>
<reference evidence="2 3" key="1">
    <citation type="journal article" date="2016" name="Front. Microbiol.">
        <title>Genome and transcriptome sequences reveal the specific parasitism of the nematophagous Purpureocillium lilacinum 36-1.</title>
        <authorList>
            <person name="Xie J."/>
            <person name="Li S."/>
            <person name="Mo C."/>
            <person name="Xiao X."/>
            <person name="Peng D."/>
            <person name="Wang G."/>
            <person name="Xiao Y."/>
        </authorList>
    </citation>
    <scope>NUCLEOTIDE SEQUENCE [LARGE SCALE GENOMIC DNA]</scope>
    <source>
        <strain evidence="2 3">36-1</strain>
    </source>
</reference>
<accession>A0A2U3DS96</accession>
<proteinExistence type="predicted"/>
<feature type="compositionally biased region" description="Basic and acidic residues" evidence="1">
    <location>
        <begin position="381"/>
        <end position="392"/>
    </location>
</feature>
<evidence type="ECO:0000313" key="2">
    <source>
        <dbReference type="EMBL" id="PWI65126.1"/>
    </source>
</evidence>
<comment type="caution">
    <text evidence="2">The sequence shown here is derived from an EMBL/GenBank/DDBJ whole genome shotgun (WGS) entry which is preliminary data.</text>
</comment>
<dbReference type="Proteomes" id="UP000245956">
    <property type="component" value="Unassembled WGS sequence"/>
</dbReference>
<gene>
    <name evidence="2" type="ORF">PCL_07425</name>
</gene>
<name>A0A2U3DS96_PURLI</name>